<feature type="region of interest" description="Disordered" evidence="1">
    <location>
        <begin position="319"/>
        <end position="347"/>
    </location>
</feature>
<reference evidence="2" key="1">
    <citation type="submission" date="2021-01" db="EMBL/GenBank/DDBJ databases">
        <authorList>
            <person name="Corre E."/>
            <person name="Pelletier E."/>
            <person name="Niang G."/>
            <person name="Scheremetjew M."/>
            <person name="Finn R."/>
            <person name="Kale V."/>
            <person name="Holt S."/>
            <person name="Cochrane G."/>
            <person name="Meng A."/>
            <person name="Brown T."/>
            <person name="Cohen L."/>
        </authorList>
    </citation>
    <scope>NUCLEOTIDE SEQUENCE</scope>
    <source>
        <strain evidence="2">CCMP1510</strain>
    </source>
</reference>
<dbReference type="EMBL" id="HBIJ01011120">
    <property type="protein sequence ID" value="CAE0366858.1"/>
    <property type="molecule type" value="Transcribed_RNA"/>
</dbReference>
<feature type="compositionally biased region" description="Polar residues" evidence="1">
    <location>
        <begin position="175"/>
        <end position="185"/>
    </location>
</feature>
<dbReference type="AlphaFoldDB" id="A0A7S3NGU8"/>
<feature type="compositionally biased region" description="Basic and acidic residues" evidence="1">
    <location>
        <begin position="186"/>
        <end position="218"/>
    </location>
</feature>
<proteinExistence type="predicted"/>
<feature type="compositionally biased region" description="Polar residues" evidence="1">
    <location>
        <begin position="232"/>
        <end position="241"/>
    </location>
</feature>
<evidence type="ECO:0000313" key="2">
    <source>
        <dbReference type="EMBL" id="CAE0366858.1"/>
    </source>
</evidence>
<sequence>MMDSMTNMQQVPMDLDGSAHPLVSDFVGLENQPGDMSTEDVRDLSAAAELASNANISLQPDSTVMKGPSVTLGPPVSSQLSLGVPPHLQQHMHHPLSLQHIQSHPHHLQQSPPPPPPPITPLVHGQYIQQMPPQDSPLTGLASAATTQQVGGGGFTIGKKPETEIQILHQPRPSPKSTVASSTGKTKGDYQKKYRSTEKGKLAQKKAQEKYRKSDKGKQAQNKARKKWRESNPYQRNSSGAKLSPSNPSSPPPPPPPTSPPPPLPAPASGPPLKDDTILNGQDVSAASPADAAAVASLSNLGASQTTPTAISNIAIAPTSTLSPGPTLASNMSPSQPPQSPTLLSGSGAVAVSDALNALHSTNVDAPAPAL</sequence>
<gene>
    <name evidence="2" type="ORF">ALAG00032_LOCUS7606</name>
</gene>
<feature type="region of interest" description="Disordered" evidence="1">
    <location>
        <begin position="100"/>
        <end position="124"/>
    </location>
</feature>
<evidence type="ECO:0000256" key="1">
    <source>
        <dbReference type="SAM" id="MobiDB-lite"/>
    </source>
</evidence>
<name>A0A7S3NGU8_9STRA</name>
<organism evidence="2">
    <name type="scientific">Aureoumbra lagunensis</name>
    <dbReference type="NCBI Taxonomy" id="44058"/>
    <lineage>
        <taxon>Eukaryota</taxon>
        <taxon>Sar</taxon>
        <taxon>Stramenopiles</taxon>
        <taxon>Ochrophyta</taxon>
        <taxon>Pelagophyceae</taxon>
        <taxon>Pelagomonadales</taxon>
        <taxon>Aureoumbra</taxon>
    </lineage>
</organism>
<feature type="compositionally biased region" description="Pro residues" evidence="1">
    <location>
        <begin position="248"/>
        <end position="270"/>
    </location>
</feature>
<feature type="compositionally biased region" description="Polar residues" evidence="1">
    <location>
        <begin position="319"/>
        <end position="332"/>
    </location>
</feature>
<feature type="compositionally biased region" description="Pro residues" evidence="1">
    <location>
        <begin position="111"/>
        <end position="120"/>
    </location>
</feature>
<feature type="region of interest" description="Disordered" evidence="1">
    <location>
        <begin position="166"/>
        <end position="285"/>
    </location>
</feature>
<protein>
    <submittedName>
        <fullName evidence="2">Uncharacterized protein</fullName>
    </submittedName>
</protein>
<accession>A0A7S3NGU8</accession>